<protein>
    <recommendedName>
        <fullName evidence="3">J domain-containing protein</fullName>
    </recommendedName>
</protein>
<dbReference type="eggNOG" id="KOG0714">
    <property type="taxonomic scope" value="Eukaryota"/>
</dbReference>
<keyword evidence="5" id="KW-1185">Reference proteome</keyword>
<dbReference type="AlphaFoldDB" id="T0QIH5"/>
<dbReference type="InterPro" id="IPR036869">
    <property type="entry name" value="J_dom_sf"/>
</dbReference>
<evidence type="ECO:0000256" key="2">
    <source>
        <dbReference type="SAM" id="MobiDB-lite"/>
    </source>
</evidence>
<dbReference type="SMART" id="SM00271">
    <property type="entry name" value="DnaJ"/>
    <property type="match status" value="1"/>
</dbReference>
<dbReference type="EMBL" id="JH767143">
    <property type="protein sequence ID" value="EQC37814.1"/>
    <property type="molecule type" value="Genomic_DNA"/>
</dbReference>
<gene>
    <name evidence="4" type="ORF">SDRG_04838</name>
</gene>
<dbReference type="Pfam" id="PF00226">
    <property type="entry name" value="DnaJ"/>
    <property type="match status" value="1"/>
</dbReference>
<dbReference type="InterPro" id="IPR051938">
    <property type="entry name" value="Apopto_cytoskel_mod"/>
</dbReference>
<sequence length="203" mass="23308">MHTGFGASAAVGKRRMDYYRVMNLTRNATQKDIKRAYLKLARQLHPDVNGNDLEKAALFKKVSEANSVLSDPAKRAEYDNRFSYRDRGETHYSPKGQTSARASAPRGSHYGINEDVWYAHHYGAHAQRTSRWTGKIHMNYGSHIPEEMFEREMESIRRREATSKIQNGYMLRRELRLKKQAEEEAAKRAKAPSQTETDGCVIS</sequence>
<dbReference type="PANTHER" id="PTHR44145:SF3">
    <property type="entry name" value="DNAJ HOMOLOG SUBFAMILY A MEMBER 3, MITOCHONDRIAL"/>
    <property type="match status" value="1"/>
</dbReference>
<dbReference type="InParanoid" id="T0QIH5"/>
<dbReference type="PROSITE" id="PS50076">
    <property type="entry name" value="DNAJ_2"/>
    <property type="match status" value="1"/>
</dbReference>
<dbReference type="InterPro" id="IPR001623">
    <property type="entry name" value="DnaJ_domain"/>
</dbReference>
<dbReference type="PANTHER" id="PTHR44145">
    <property type="entry name" value="DNAJ HOMOLOG SUBFAMILY A MEMBER 3, MITOCHONDRIAL"/>
    <property type="match status" value="1"/>
</dbReference>
<dbReference type="CDD" id="cd06257">
    <property type="entry name" value="DnaJ"/>
    <property type="match status" value="1"/>
</dbReference>
<reference evidence="4 5" key="1">
    <citation type="submission" date="2012-04" db="EMBL/GenBank/DDBJ databases">
        <title>The Genome Sequence of Saprolegnia declina VS20.</title>
        <authorList>
            <consortium name="The Broad Institute Genome Sequencing Platform"/>
            <person name="Russ C."/>
            <person name="Nusbaum C."/>
            <person name="Tyler B."/>
            <person name="van West P."/>
            <person name="Dieguez-Uribeondo J."/>
            <person name="de Bruijn I."/>
            <person name="Tripathy S."/>
            <person name="Jiang R."/>
            <person name="Young S.K."/>
            <person name="Zeng Q."/>
            <person name="Gargeya S."/>
            <person name="Fitzgerald M."/>
            <person name="Haas B."/>
            <person name="Abouelleil A."/>
            <person name="Alvarado L."/>
            <person name="Arachchi H.M."/>
            <person name="Berlin A."/>
            <person name="Chapman S.B."/>
            <person name="Goldberg J."/>
            <person name="Griggs A."/>
            <person name="Gujja S."/>
            <person name="Hansen M."/>
            <person name="Howarth C."/>
            <person name="Imamovic A."/>
            <person name="Larimer J."/>
            <person name="McCowen C."/>
            <person name="Montmayeur A."/>
            <person name="Murphy C."/>
            <person name="Neiman D."/>
            <person name="Pearson M."/>
            <person name="Priest M."/>
            <person name="Roberts A."/>
            <person name="Saif S."/>
            <person name="Shea T."/>
            <person name="Sisk P."/>
            <person name="Sykes S."/>
            <person name="Wortman J."/>
            <person name="Nusbaum C."/>
            <person name="Birren B."/>
        </authorList>
    </citation>
    <scope>NUCLEOTIDE SEQUENCE [LARGE SCALE GENOMIC DNA]</scope>
    <source>
        <strain evidence="4 5">VS20</strain>
    </source>
</reference>
<feature type="region of interest" description="Disordered" evidence="2">
    <location>
        <begin position="180"/>
        <end position="203"/>
    </location>
</feature>
<proteinExistence type="predicted"/>
<evidence type="ECO:0000313" key="5">
    <source>
        <dbReference type="Proteomes" id="UP000030762"/>
    </source>
</evidence>
<name>T0QIH5_SAPDV</name>
<evidence type="ECO:0000256" key="1">
    <source>
        <dbReference type="ARBA" id="ARBA00023186"/>
    </source>
</evidence>
<accession>T0QIH5</accession>
<feature type="domain" description="J" evidence="3">
    <location>
        <begin position="17"/>
        <end position="82"/>
    </location>
</feature>
<dbReference type="PRINTS" id="PR00625">
    <property type="entry name" value="JDOMAIN"/>
</dbReference>
<dbReference type="OMA" id="EEVWLAH"/>
<evidence type="ECO:0000259" key="3">
    <source>
        <dbReference type="PROSITE" id="PS50076"/>
    </source>
</evidence>
<organism evidence="4 5">
    <name type="scientific">Saprolegnia diclina (strain VS20)</name>
    <dbReference type="NCBI Taxonomy" id="1156394"/>
    <lineage>
        <taxon>Eukaryota</taxon>
        <taxon>Sar</taxon>
        <taxon>Stramenopiles</taxon>
        <taxon>Oomycota</taxon>
        <taxon>Saprolegniomycetes</taxon>
        <taxon>Saprolegniales</taxon>
        <taxon>Saprolegniaceae</taxon>
        <taxon>Saprolegnia</taxon>
    </lineage>
</organism>
<dbReference type="STRING" id="1156394.T0QIH5"/>
<feature type="compositionally biased region" description="Basic and acidic residues" evidence="2">
    <location>
        <begin position="80"/>
        <end position="92"/>
    </location>
</feature>
<dbReference type="Gene3D" id="1.10.287.110">
    <property type="entry name" value="DnaJ domain"/>
    <property type="match status" value="1"/>
</dbReference>
<dbReference type="OrthoDB" id="10250354at2759"/>
<dbReference type="Proteomes" id="UP000030762">
    <property type="component" value="Unassembled WGS sequence"/>
</dbReference>
<dbReference type="RefSeq" id="XP_008608747.1">
    <property type="nucleotide sequence ID" value="XM_008610525.1"/>
</dbReference>
<dbReference type="GeneID" id="19945565"/>
<dbReference type="InterPro" id="IPR018253">
    <property type="entry name" value="DnaJ_domain_CS"/>
</dbReference>
<dbReference type="PROSITE" id="PS00636">
    <property type="entry name" value="DNAJ_1"/>
    <property type="match status" value="1"/>
</dbReference>
<dbReference type="VEuPathDB" id="FungiDB:SDRG_04838"/>
<keyword evidence="1" id="KW-0143">Chaperone</keyword>
<dbReference type="SUPFAM" id="SSF46565">
    <property type="entry name" value="Chaperone J-domain"/>
    <property type="match status" value="1"/>
</dbReference>
<feature type="region of interest" description="Disordered" evidence="2">
    <location>
        <begin position="80"/>
        <end position="106"/>
    </location>
</feature>
<evidence type="ECO:0000313" key="4">
    <source>
        <dbReference type="EMBL" id="EQC37814.1"/>
    </source>
</evidence>